<dbReference type="InterPro" id="IPR036390">
    <property type="entry name" value="WH_DNA-bd_sf"/>
</dbReference>
<dbReference type="EMBL" id="BAAAQK010000025">
    <property type="protein sequence ID" value="GAA1872632.1"/>
    <property type="molecule type" value="Genomic_DNA"/>
</dbReference>
<dbReference type="SUPFAM" id="SSF53067">
    <property type="entry name" value="Actin-like ATPase domain"/>
    <property type="match status" value="1"/>
</dbReference>
<evidence type="ECO:0000256" key="1">
    <source>
        <dbReference type="ARBA" id="ARBA00006479"/>
    </source>
</evidence>
<gene>
    <name evidence="3" type="ORF">GCM10009836_61950</name>
</gene>
<dbReference type="PANTHER" id="PTHR18964">
    <property type="entry name" value="ROK (REPRESSOR, ORF, KINASE) FAMILY"/>
    <property type="match status" value="1"/>
</dbReference>
<dbReference type="InterPro" id="IPR043129">
    <property type="entry name" value="ATPase_NBD"/>
</dbReference>
<evidence type="ECO:0000256" key="2">
    <source>
        <dbReference type="SAM" id="MobiDB-lite"/>
    </source>
</evidence>
<dbReference type="PANTHER" id="PTHR18964:SF149">
    <property type="entry name" value="BIFUNCTIONAL UDP-N-ACETYLGLUCOSAMINE 2-EPIMERASE_N-ACETYLMANNOSAMINE KINASE"/>
    <property type="match status" value="1"/>
</dbReference>
<keyword evidence="4" id="KW-1185">Reference proteome</keyword>
<dbReference type="SUPFAM" id="SSF46785">
    <property type="entry name" value="Winged helix' DNA-binding domain"/>
    <property type="match status" value="1"/>
</dbReference>
<feature type="compositionally biased region" description="Basic and acidic residues" evidence="2">
    <location>
        <begin position="1"/>
        <end position="12"/>
    </location>
</feature>
<sequence length="431" mass="44715">MSRAVPRSERTARSRPSSHRRAAVIRAGAPQPVGGAGAPAAAAVLAGVRRIGAPFRDEVVADTGLSHATVNRQVVALIEAGLLRERPDLVRPGTVGRPRVPVEIDQDRFGVLGLHVGLQRTTLSVGDLRGTVLAAVDVPTPSGDDPCHTLGILSEKLRRFGDRFGERLVLQVGLVIGGQLSGDRDLLGHRRLGWDTAPIAEIVDRVVLSDVIMVPQIEAMAGAESLLSPHVDEGTTLHVYAREAVGAVLTVDGHVHAPSAGPGTISHLPVGGTTSCPCGRIGCLEASVGDSAVAGAAHRAGLVDAPQIERVIAAAAGGSRAAHALLVERAHLLGRGVALVRDVLNPDRVVLAGQAFTAYRPGLAHVSESFSGSTALPPMSLQVSSFGPALQAVAACTAALRPIYADPLAVLRKVAARDRPEPVPHRKATPR</sequence>
<evidence type="ECO:0000313" key="3">
    <source>
        <dbReference type="EMBL" id="GAA1872632.1"/>
    </source>
</evidence>
<comment type="similarity">
    <text evidence="1">Belongs to the ROK (NagC/XylR) family.</text>
</comment>
<dbReference type="Proteomes" id="UP001500449">
    <property type="component" value="Unassembled WGS sequence"/>
</dbReference>
<dbReference type="Gene3D" id="3.30.420.40">
    <property type="match status" value="2"/>
</dbReference>
<name>A0ABN2NLL5_9PSEU</name>
<dbReference type="InterPro" id="IPR036388">
    <property type="entry name" value="WH-like_DNA-bd_sf"/>
</dbReference>
<feature type="region of interest" description="Disordered" evidence="2">
    <location>
        <begin position="1"/>
        <end position="21"/>
    </location>
</feature>
<comment type="caution">
    <text evidence="3">The sequence shown here is derived from an EMBL/GenBank/DDBJ whole genome shotgun (WGS) entry which is preliminary data.</text>
</comment>
<dbReference type="InterPro" id="IPR000600">
    <property type="entry name" value="ROK"/>
</dbReference>
<organism evidence="3 4">
    <name type="scientific">Pseudonocardia ailaonensis</name>
    <dbReference type="NCBI Taxonomy" id="367279"/>
    <lineage>
        <taxon>Bacteria</taxon>
        <taxon>Bacillati</taxon>
        <taxon>Actinomycetota</taxon>
        <taxon>Actinomycetes</taxon>
        <taxon>Pseudonocardiales</taxon>
        <taxon>Pseudonocardiaceae</taxon>
        <taxon>Pseudonocardia</taxon>
    </lineage>
</organism>
<accession>A0ABN2NLL5</accession>
<dbReference type="Gene3D" id="1.10.10.10">
    <property type="entry name" value="Winged helix-like DNA-binding domain superfamily/Winged helix DNA-binding domain"/>
    <property type="match status" value="1"/>
</dbReference>
<dbReference type="Pfam" id="PF00480">
    <property type="entry name" value="ROK"/>
    <property type="match status" value="1"/>
</dbReference>
<dbReference type="RefSeq" id="WP_344425176.1">
    <property type="nucleotide sequence ID" value="NZ_BAAAQK010000025.1"/>
</dbReference>
<protein>
    <submittedName>
        <fullName evidence="3">ROK family protein</fullName>
    </submittedName>
</protein>
<reference evidence="3 4" key="1">
    <citation type="journal article" date="2019" name="Int. J. Syst. Evol. Microbiol.">
        <title>The Global Catalogue of Microorganisms (GCM) 10K type strain sequencing project: providing services to taxonomists for standard genome sequencing and annotation.</title>
        <authorList>
            <consortium name="The Broad Institute Genomics Platform"/>
            <consortium name="The Broad Institute Genome Sequencing Center for Infectious Disease"/>
            <person name="Wu L."/>
            <person name="Ma J."/>
        </authorList>
    </citation>
    <scope>NUCLEOTIDE SEQUENCE [LARGE SCALE GENOMIC DNA]</scope>
    <source>
        <strain evidence="3 4">JCM 16009</strain>
    </source>
</reference>
<proteinExistence type="inferred from homology"/>
<evidence type="ECO:0000313" key="4">
    <source>
        <dbReference type="Proteomes" id="UP001500449"/>
    </source>
</evidence>